<dbReference type="InterPro" id="IPR036047">
    <property type="entry name" value="F-box-like_dom_sf"/>
</dbReference>
<accession>A0A090CZG4</accession>
<comment type="caution">
    <text evidence="2">The sequence shown here is derived from an EMBL/GenBank/DDBJ whole genome shotgun (WGS) entry which is preliminary data.</text>
</comment>
<dbReference type="PANTHER" id="PTHR46731">
    <property type="entry name" value="F-BOX ONLY PROTEIN 15"/>
    <property type="match status" value="1"/>
</dbReference>
<dbReference type="RefSeq" id="WP_041017817.1">
    <property type="nucleotide sequence ID" value="NZ_CCEJ010000007.1"/>
</dbReference>
<protein>
    <submittedName>
        <fullName evidence="2">F-box domain-containing protein</fullName>
    </submittedName>
</protein>
<reference evidence="2" key="2">
    <citation type="submission" date="2014-09" db="EMBL/GenBank/DDBJ databases">
        <title>Criblamydia sequanensis harbors a mega-plasmid encoding arsenite resistance.</title>
        <authorList>
            <person name="Bertelli C."/>
            <person name="Goesmann A."/>
            <person name="Greub G."/>
        </authorList>
    </citation>
    <scope>NUCLEOTIDE SEQUENCE [LARGE SCALE GENOMIC DNA]</scope>
    <source>
        <strain evidence="2">CRIB-18</strain>
    </source>
</reference>
<evidence type="ECO:0000313" key="2">
    <source>
        <dbReference type="EMBL" id="CDR34266.1"/>
    </source>
</evidence>
<dbReference type="SMART" id="SM00256">
    <property type="entry name" value="FBOX"/>
    <property type="match status" value="1"/>
</dbReference>
<proteinExistence type="predicted"/>
<dbReference type="Proteomes" id="UP000031552">
    <property type="component" value="Unassembled WGS sequence"/>
</dbReference>
<feature type="domain" description="F-box" evidence="1">
    <location>
        <begin position="7"/>
        <end position="53"/>
    </location>
</feature>
<dbReference type="PANTHER" id="PTHR46731:SF1">
    <property type="entry name" value="F-BOX ONLY PROTEIN 15"/>
    <property type="match status" value="1"/>
</dbReference>
<evidence type="ECO:0000313" key="3">
    <source>
        <dbReference type="Proteomes" id="UP000031552"/>
    </source>
</evidence>
<dbReference type="InterPro" id="IPR001810">
    <property type="entry name" value="F-box_dom"/>
</dbReference>
<keyword evidence="3" id="KW-1185">Reference proteome</keyword>
<dbReference type="SUPFAM" id="SSF81383">
    <property type="entry name" value="F-box domain"/>
    <property type="match status" value="1"/>
</dbReference>
<dbReference type="EMBL" id="CCEJ010000007">
    <property type="protein sequence ID" value="CDR34266.1"/>
    <property type="molecule type" value="Genomic_DNA"/>
</dbReference>
<dbReference type="Pfam" id="PF12937">
    <property type="entry name" value="F-box-like"/>
    <property type="match status" value="1"/>
</dbReference>
<evidence type="ECO:0000259" key="1">
    <source>
        <dbReference type="PROSITE" id="PS50181"/>
    </source>
</evidence>
<organism evidence="2 3">
    <name type="scientific">Candidatus Criblamydia sequanensis CRIB-18</name>
    <dbReference type="NCBI Taxonomy" id="1437425"/>
    <lineage>
        <taxon>Bacteria</taxon>
        <taxon>Pseudomonadati</taxon>
        <taxon>Chlamydiota</taxon>
        <taxon>Chlamydiia</taxon>
        <taxon>Parachlamydiales</taxon>
        <taxon>Candidatus Criblamydiaceae</taxon>
        <taxon>Candidatus Criblamydia</taxon>
    </lineage>
</organism>
<gene>
    <name evidence="2" type="ORF">CSEC_1452</name>
</gene>
<dbReference type="GO" id="GO:0019005">
    <property type="term" value="C:SCF ubiquitin ligase complex"/>
    <property type="evidence" value="ECO:0007669"/>
    <property type="project" value="TreeGrafter"/>
</dbReference>
<name>A0A090CZG4_9BACT</name>
<dbReference type="PROSITE" id="PS50181">
    <property type="entry name" value="FBOX"/>
    <property type="match status" value="1"/>
</dbReference>
<sequence>MEVKGNYHLPASLPDEVMLAVFQYLPPSTLCKAGLVSKKWQSLHGDDWLWSQFFKAAGSTNRKTSKKELCKRLFKEFKKMQEVSSELYLLTQMEAVQSVFLHSELRVKLESHINGLLNECRFHHSYLAVDKDPNFISHFESLYYSESQENRLKLAIKSAEFDPSISLHIEKFDLDEDNRLKVCLQAIRIFSNEIAKHIRTFKFSEENRLTVALRLASVNPIALIENFHNFKIKDEKNRATVACEAAKHNPRIVTLHISNLYLLDVELRKAVAKEALRADFKNIRPLLHLYNIPDAKKFAEEVKKSLKTGFGKKVKKFLHI</sequence>
<dbReference type="Gene3D" id="1.20.1280.50">
    <property type="match status" value="1"/>
</dbReference>
<reference evidence="2" key="1">
    <citation type="submission" date="2013-12" db="EMBL/GenBank/DDBJ databases">
        <authorList>
            <person name="Linke B."/>
        </authorList>
    </citation>
    <scope>NUCLEOTIDE SEQUENCE [LARGE SCALE GENOMIC DNA]</scope>
    <source>
        <strain evidence="2">CRIB-18</strain>
    </source>
</reference>
<dbReference type="AlphaFoldDB" id="A0A090CZG4"/>